<evidence type="ECO:0000313" key="1">
    <source>
        <dbReference type="EMBL" id="KKK90429.1"/>
    </source>
</evidence>
<comment type="caution">
    <text evidence="1">The sequence shown here is derived from an EMBL/GenBank/DDBJ whole genome shotgun (WGS) entry which is preliminary data.</text>
</comment>
<dbReference type="EMBL" id="LAZR01049106">
    <property type="protein sequence ID" value="KKK90429.1"/>
    <property type="molecule type" value="Genomic_DNA"/>
</dbReference>
<sequence length="82" mass="9409">ERMKAWRITHKDFLGTRAIYMAEARNRAKYQSVLDARDAGYDLSYINVRAKRAPEHDDTEAPGFSTCVGWKQGIDTWGCLDL</sequence>
<name>A0A0F9BIP7_9ZZZZ</name>
<organism evidence="1">
    <name type="scientific">marine sediment metagenome</name>
    <dbReference type="NCBI Taxonomy" id="412755"/>
    <lineage>
        <taxon>unclassified sequences</taxon>
        <taxon>metagenomes</taxon>
        <taxon>ecological metagenomes</taxon>
    </lineage>
</organism>
<accession>A0A0F9BIP7</accession>
<feature type="non-terminal residue" evidence="1">
    <location>
        <position position="1"/>
    </location>
</feature>
<reference evidence="1" key="1">
    <citation type="journal article" date="2015" name="Nature">
        <title>Complex archaea that bridge the gap between prokaryotes and eukaryotes.</title>
        <authorList>
            <person name="Spang A."/>
            <person name="Saw J.H."/>
            <person name="Jorgensen S.L."/>
            <person name="Zaremba-Niedzwiedzka K."/>
            <person name="Martijn J."/>
            <person name="Lind A.E."/>
            <person name="van Eijk R."/>
            <person name="Schleper C."/>
            <person name="Guy L."/>
            <person name="Ettema T.J."/>
        </authorList>
    </citation>
    <scope>NUCLEOTIDE SEQUENCE</scope>
</reference>
<proteinExistence type="predicted"/>
<protein>
    <submittedName>
        <fullName evidence="1">Uncharacterized protein</fullName>
    </submittedName>
</protein>
<dbReference type="AlphaFoldDB" id="A0A0F9BIP7"/>
<gene>
    <name evidence="1" type="ORF">LCGC14_2723110</name>
</gene>